<evidence type="ECO:0000313" key="4">
    <source>
        <dbReference type="Proteomes" id="UP000184330"/>
    </source>
</evidence>
<keyword evidence="4" id="KW-1185">Reference proteome</keyword>
<dbReference type="OrthoDB" id="5819582at2759"/>
<feature type="transmembrane region" description="Helical" evidence="1">
    <location>
        <begin position="120"/>
        <end position="139"/>
    </location>
</feature>
<evidence type="ECO:0000259" key="2">
    <source>
        <dbReference type="Pfam" id="PF01757"/>
    </source>
</evidence>
<dbReference type="STRING" id="576137.A0A1L7XMU6"/>
<organism evidence="3 4">
    <name type="scientific">Phialocephala subalpina</name>
    <dbReference type="NCBI Taxonomy" id="576137"/>
    <lineage>
        <taxon>Eukaryota</taxon>
        <taxon>Fungi</taxon>
        <taxon>Dikarya</taxon>
        <taxon>Ascomycota</taxon>
        <taxon>Pezizomycotina</taxon>
        <taxon>Leotiomycetes</taxon>
        <taxon>Helotiales</taxon>
        <taxon>Mollisiaceae</taxon>
        <taxon>Phialocephala</taxon>
        <taxon>Phialocephala fortinii species complex</taxon>
    </lineage>
</organism>
<feature type="transmembrane region" description="Helical" evidence="1">
    <location>
        <begin position="170"/>
        <end position="189"/>
    </location>
</feature>
<dbReference type="GO" id="GO:0016747">
    <property type="term" value="F:acyltransferase activity, transferring groups other than amino-acyl groups"/>
    <property type="evidence" value="ECO:0007669"/>
    <property type="project" value="InterPro"/>
</dbReference>
<evidence type="ECO:0000313" key="3">
    <source>
        <dbReference type="EMBL" id="CZR66353.1"/>
    </source>
</evidence>
<feature type="transmembrane region" description="Helical" evidence="1">
    <location>
        <begin position="401"/>
        <end position="423"/>
    </location>
</feature>
<feature type="transmembrane region" description="Helical" evidence="1">
    <location>
        <begin position="239"/>
        <end position="261"/>
    </location>
</feature>
<dbReference type="EMBL" id="FJOG01000036">
    <property type="protein sequence ID" value="CZR66353.1"/>
    <property type="molecule type" value="Genomic_DNA"/>
</dbReference>
<dbReference type="AlphaFoldDB" id="A0A1L7XMU6"/>
<evidence type="ECO:0000256" key="1">
    <source>
        <dbReference type="SAM" id="Phobius"/>
    </source>
</evidence>
<feature type="domain" description="Acyltransferase 3" evidence="2">
    <location>
        <begin position="73"/>
        <end position="424"/>
    </location>
</feature>
<name>A0A1L7XMU6_9HELO</name>
<keyword evidence="1" id="KW-0812">Transmembrane</keyword>
<feature type="transmembrane region" description="Helical" evidence="1">
    <location>
        <begin position="273"/>
        <end position="298"/>
    </location>
</feature>
<gene>
    <name evidence="3" type="ORF">PAC_16254</name>
</gene>
<accession>A0A1L7XMU6</accession>
<dbReference type="InterPro" id="IPR050879">
    <property type="entry name" value="Acyltransferase_3"/>
</dbReference>
<reference evidence="3 4" key="1">
    <citation type="submission" date="2016-03" db="EMBL/GenBank/DDBJ databases">
        <authorList>
            <person name="Ploux O."/>
        </authorList>
    </citation>
    <scope>NUCLEOTIDE SEQUENCE [LARGE SCALE GENOMIC DNA]</scope>
    <source>
        <strain evidence="3 4">UAMH 11012</strain>
    </source>
</reference>
<dbReference type="PANTHER" id="PTHR23028">
    <property type="entry name" value="ACETYLTRANSFERASE"/>
    <property type="match status" value="1"/>
</dbReference>
<feature type="transmembrane region" description="Helical" evidence="1">
    <location>
        <begin position="318"/>
        <end position="341"/>
    </location>
</feature>
<proteinExistence type="predicted"/>
<dbReference type="Proteomes" id="UP000184330">
    <property type="component" value="Unassembled WGS sequence"/>
</dbReference>
<keyword evidence="1" id="KW-0472">Membrane</keyword>
<dbReference type="InterPro" id="IPR002656">
    <property type="entry name" value="Acyl_transf_3_dom"/>
</dbReference>
<sequence>MTLTDVSSANDRDPPNYEEFIALEAMALIDQTPVSNPTFDKSRCFVERFQDSSMLQKLLYYPARDSLELKPTSWLDGVRGVAALEVFIFHAMGCWANIVPAWQSDEHQTNIMQFPIIRTFFVSGGASVCLFFVLSGYVLTHKSLRWIREGQKHQVYPSVASSMFRRGFRLYLPPILLMFCEMIATRFGFAPPLNFTFVPESTVFAQFLDWLGEINRFVNPFYTFQGGIQGTITHTKYDVVVWTIPLEFYGSFMCYFFLFLLVWTPSSGARMGLVAVFSIFCMFLGSWNMFCFSAGMLIADLNLGQEHNEKTPSPKHRIIWTTVFALALYLAGFPSLLTGVTPMPGYETLLSLIPTSLNMQDYARFWWSISGVSLLLSISQLPRLQRVFETNFCQYLGKIAFSLYLIHEFSIILFGLGIQRVLLDVLGSEEHAYTLRYWLICGVWYLFFTLPVFALAARVERWVDAPSVKFARWLEGECLKCYRKKI</sequence>
<keyword evidence="1" id="KW-1133">Transmembrane helix</keyword>
<dbReference type="Pfam" id="PF01757">
    <property type="entry name" value="Acyl_transf_3"/>
    <property type="match status" value="1"/>
</dbReference>
<protein>
    <recommendedName>
        <fullName evidence="2">Acyltransferase 3 domain-containing protein</fullName>
    </recommendedName>
</protein>
<dbReference type="PANTHER" id="PTHR23028:SF134">
    <property type="entry name" value="PUTATIVE (AFU_ORTHOLOGUE AFUA_4G08520)-RELATED"/>
    <property type="match status" value="1"/>
</dbReference>
<feature type="transmembrane region" description="Helical" evidence="1">
    <location>
        <begin position="435"/>
        <end position="457"/>
    </location>
</feature>